<evidence type="ECO:0000313" key="1">
    <source>
        <dbReference type="EMBL" id="WBA09182.1"/>
    </source>
</evidence>
<organism evidence="1 2">
    <name type="scientific">Salinivibrio kushneri</name>
    <dbReference type="NCBI Taxonomy" id="1908198"/>
    <lineage>
        <taxon>Bacteria</taxon>
        <taxon>Pseudomonadati</taxon>
        <taxon>Pseudomonadota</taxon>
        <taxon>Gammaproteobacteria</taxon>
        <taxon>Vibrionales</taxon>
        <taxon>Vibrionaceae</taxon>
        <taxon>Salinivibrio</taxon>
    </lineage>
</organism>
<name>A0AA47LSF7_9GAMM</name>
<dbReference type="Pfam" id="PF03352">
    <property type="entry name" value="Adenine_glyco"/>
    <property type="match status" value="1"/>
</dbReference>
<dbReference type="PANTHER" id="PTHR30037">
    <property type="entry name" value="DNA-3-METHYLADENINE GLYCOSYLASE 1"/>
    <property type="match status" value="1"/>
</dbReference>
<keyword evidence="1" id="KW-0378">Hydrolase</keyword>
<gene>
    <name evidence="1" type="ORF">N8M53_02890</name>
</gene>
<dbReference type="InterPro" id="IPR052891">
    <property type="entry name" value="DNA-3mA_glycosylase"/>
</dbReference>
<proteinExistence type="predicted"/>
<dbReference type="GO" id="GO:0008725">
    <property type="term" value="F:DNA-3-methyladenine glycosylase activity"/>
    <property type="evidence" value="ECO:0007669"/>
    <property type="project" value="UniProtKB-EC"/>
</dbReference>
<sequence>MREKFSTIYQRAAERKGGQHELERMLVAPLARHALCEIPDDRWLAAFSQKVFQSGISWQVVRKKWPGFEEVFWGFDIEKMLLMPPEMWEEKATNPAIIRHLTKVMTIPHNAEMIHRVQQSHGSFSQFVADWPSEDIVGLWQYLKKHGKRLGGNTGAYTLRRMGKDTFLFTRDIEHYLRATKIVDSGRETKRAMQAAQQAFNEWQQESGRSLNHISQLIAFSVGDNRV</sequence>
<accession>A0AA47LSF7</accession>
<evidence type="ECO:0000313" key="2">
    <source>
        <dbReference type="Proteomes" id="UP001164748"/>
    </source>
</evidence>
<dbReference type="Gene3D" id="1.10.340.30">
    <property type="entry name" value="Hypothetical protein, domain 2"/>
    <property type="match status" value="1"/>
</dbReference>
<dbReference type="EC" id="3.2.2.20" evidence="1"/>
<dbReference type="EMBL" id="CP114588">
    <property type="protein sequence ID" value="WBA09182.1"/>
    <property type="molecule type" value="Genomic_DNA"/>
</dbReference>
<dbReference type="RefSeq" id="WP_269579419.1">
    <property type="nucleotide sequence ID" value="NZ_CP114588.1"/>
</dbReference>
<dbReference type="PANTHER" id="PTHR30037:SF3">
    <property type="entry name" value="BLR0857 PROTEIN"/>
    <property type="match status" value="1"/>
</dbReference>
<protein>
    <submittedName>
        <fullName evidence="1">DNA-3-methyladenine glycosylase I</fullName>
        <ecNumber evidence="1">3.2.2.20</ecNumber>
    </submittedName>
</protein>
<dbReference type="InterPro" id="IPR011257">
    <property type="entry name" value="DNA_glycosylase"/>
</dbReference>
<dbReference type="AlphaFoldDB" id="A0AA47LSF7"/>
<dbReference type="SUPFAM" id="SSF48150">
    <property type="entry name" value="DNA-glycosylase"/>
    <property type="match status" value="1"/>
</dbReference>
<dbReference type="GO" id="GO:0006284">
    <property type="term" value="P:base-excision repair"/>
    <property type="evidence" value="ECO:0007669"/>
    <property type="project" value="InterPro"/>
</dbReference>
<keyword evidence="1" id="KW-0326">Glycosidase</keyword>
<dbReference type="InterPro" id="IPR005019">
    <property type="entry name" value="Adenine_glyco"/>
</dbReference>
<reference evidence="1" key="1">
    <citation type="submission" date="2022-09" db="EMBL/GenBank/DDBJ databases">
        <authorList>
            <person name="Li Z.-J."/>
        </authorList>
    </citation>
    <scope>NUCLEOTIDE SEQUENCE</scope>
    <source>
        <strain evidence="1">TGB11</strain>
    </source>
</reference>
<dbReference type="Proteomes" id="UP001164748">
    <property type="component" value="Chromosome"/>
</dbReference>